<keyword evidence="3" id="KW-1185">Reference proteome</keyword>
<evidence type="ECO:0000313" key="3">
    <source>
        <dbReference type="Proteomes" id="UP000054477"/>
    </source>
</evidence>
<feature type="compositionally biased region" description="Polar residues" evidence="1">
    <location>
        <begin position="37"/>
        <end position="68"/>
    </location>
</feature>
<feature type="compositionally biased region" description="Basic and acidic residues" evidence="1">
    <location>
        <begin position="1"/>
        <end position="13"/>
    </location>
</feature>
<organism evidence="2 3">
    <name type="scientific">Laccaria amethystina LaAM-08-1</name>
    <dbReference type="NCBI Taxonomy" id="1095629"/>
    <lineage>
        <taxon>Eukaryota</taxon>
        <taxon>Fungi</taxon>
        <taxon>Dikarya</taxon>
        <taxon>Basidiomycota</taxon>
        <taxon>Agaricomycotina</taxon>
        <taxon>Agaricomycetes</taxon>
        <taxon>Agaricomycetidae</taxon>
        <taxon>Agaricales</taxon>
        <taxon>Agaricineae</taxon>
        <taxon>Hydnangiaceae</taxon>
        <taxon>Laccaria</taxon>
    </lineage>
</organism>
<protein>
    <submittedName>
        <fullName evidence="2">Uncharacterized protein</fullName>
    </submittedName>
</protein>
<dbReference type="HOGENOM" id="CLU_2133926_0_0_1"/>
<feature type="region of interest" description="Disordered" evidence="1">
    <location>
        <begin position="1"/>
        <end position="113"/>
    </location>
</feature>
<feature type="compositionally biased region" description="Basic residues" evidence="1">
    <location>
        <begin position="69"/>
        <end position="84"/>
    </location>
</feature>
<sequence length="113" mass="12539">MTLDHLNSDDSAHMQHTSPKPSRTAHRQRQHKRPKLMQSSSELLPNQEADPSSSLGEFTPTNSITGRSKSFRRNQRRNAKRKLARALAGPRVPQGSQPSSGQDVSLLNTSIQS</sequence>
<feature type="compositionally biased region" description="Polar residues" evidence="1">
    <location>
        <begin position="94"/>
        <end position="113"/>
    </location>
</feature>
<evidence type="ECO:0000313" key="2">
    <source>
        <dbReference type="EMBL" id="KIK00757.1"/>
    </source>
</evidence>
<reference evidence="3" key="2">
    <citation type="submission" date="2015-01" db="EMBL/GenBank/DDBJ databases">
        <title>Evolutionary Origins and Diversification of the Mycorrhizal Mutualists.</title>
        <authorList>
            <consortium name="DOE Joint Genome Institute"/>
            <consortium name="Mycorrhizal Genomics Consortium"/>
            <person name="Kohler A."/>
            <person name="Kuo A."/>
            <person name="Nagy L.G."/>
            <person name="Floudas D."/>
            <person name="Copeland A."/>
            <person name="Barry K.W."/>
            <person name="Cichocki N."/>
            <person name="Veneault-Fourrey C."/>
            <person name="LaButti K."/>
            <person name="Lindquist E.A."/>
            <person name="Lipzen A."/>
            <person name="Lundell T."/>
            <person name="Morin E."/>
            <person name="Murat C."/>
            <person name="Riley R."/>
            <person name="Ohm R."/>
            <person name="Sun H."/>
            <person name="Tunlid A."/>
            <person name="Henrissat B."/>
            <person name="Grigoriev I.V."/>
            <person name="Hibbett D.S."/>
            <person name="Martin F."/>
        </authorList>
    </citation>
    <scope>NUCLEOTIDE SEQUENCE [LARGE SCALE GENOMIC DNA]</scope>
    <source>
        <strain evidence="3">LaAM-08-1</strain>
    </source>
</reference>
<dbReference type="AlphaFoldDB" id="A0A0C9XSL9"/>
<dbReference type="Proteomes" id="UP000054477">
    <property type="component" value="Unassembled WGS sequence"/>
</dbReference>
<name>A0A0C9XSL9_9AGAR</name>
<accession>A0A0C9XSL9</accession>
<proteinExistence type="predicted"/>
<feature type="compositionally biased region" description="Basic residues" evidence="1">
    <location>
        <begin position="23"/>
        <end position="35"/>
    </location>
</feature>
<dbReference type="EMBL" id="KN838619">
    <property type="protein sequence ID" value="KIK00757.1"/>
    <property type="molecule type" value="Genomic_DNA"/>
</dbReference>
<gene>
    <name evidence="2" type="ORF">K443DRAFT_678947</name>
</gene>
<evidence type="ECO:0000256" key="1">
    <source>
        <dbReference type="SAM" id="MobiDB-lite"/>
    </source>
</evidence>
<reference evidence="2 3" key="1">
    <citation type="submission" date="2014-04" db="EMBL/GenBank/DDBJ databases">
        <authorList>
            <consortium name="DOE Joint Genome Institute"/>
            <person name="Kuo A."/>
            <person name="Kohler A."/>
            <person name="Nagy L.G."/>
            <person name="Floudas D."/>
            <person name="Copeland A."/>
            <person name="Barry K.W."/>
            <person name="Cichocki N."/>
            <person name="Veneault-Fourrey C."/>
            <person name="LaButti K."/>
            <person name="Lindquist E.A."/>
            <person name="Lipzen A."/>
            <person name="Lundell T."/>
            <person name="Morin E."/>
            <person name="Murat C."/>
            <person name="Sun H."/>
            <person name="Tunlid A."/>
            <person name="Henrissat B."/>
            <person name="Grigoriev I.V."/>
            <person name="Hibbett D.S."/>
            <person name="Martin F."/>
            <person name="Nordberg H.P."/>
            <person name="Cantor M.N."/>
            <person name="Hua S.X."/>
        </authorList>
    </citation>
    <scope>NUCLEOTIDE SEQUENCE [LARGE SCALE GENOMIC DNA]</scope>
    <source>
        <strain evidence="2 3">LaAM-08-1</strain>
    </source>
</reference>